<keyword evidence="6" id="KW-0479">Metal-binding</keyword>
<dbReference type="SUPFAM" id="SSF55811">
    <property type="entry name" value="Nudix"/>
    <property type="match status" value="1"/>
</dbReference>
<evidence type="ECO:0000313" key="18">
    <source>
        <dbReference type="EMBL" id="KAH3668883.1"/>
    </source>
</evidence>
<dbReference type="GO" id="GO:0006694">
    <property type="term" value="P:steroid biosynthetic process"/>
    <property type="evidence" value="ECO:0007669"/>
    <property type="project" value="UniProtKB-KW"/>
</dbReference>
<evidence type="ECO:0000256" key="4">
    <source>
        <dbReference type="ARBA" id="ARBA00012057"/>
    </source>
</evidence>
<protein>
    <recommendedName>
        <fullName evidence="13">Isopentenyl-diphosphate Delta-isomerase</fullName>
        <ecNumber evidence="4">5.3.3.2</ecNumber>
    </recommendedName>
    <alternativeName>
        <fullName evidence="15">Isopentenyl pyrophosphate isomerase</fullName>
    </alternativeName>
    <alternativeName>
        <fullName evidence="14">Isopentenyl-diphosphate delta-isomerase</fullName>
    </alternativeName>
</protein>
<dbReference type="GO" id="GO:0009240">
    <property type="term" value="P:isopentenyl diphosphate biosynthetic process"/>
    <property type="evidence" value="ECO:0007669"/>
    <property type="project" value="TreeGrafter"/>
</dbReference>
<evidence type="ECO:0000256" key="13">
    <source>
        <dbReference type="ARBA" id="ARBA00071307"/>
    </source>
</evidence>
<evidence type="ECO:0000256" key="1">
    <source>
        <dbReference type="ARBA" id="ARBA00001946"/>
    </source>
</evidence>
<dbReference type="CDD" id="cd02885">
    <property type="entry name" value="NUDIX_IPP_Isomerase"/>
    <property type="match status" value="1"/>
</dbReference>
<comment type="cofactor">
    <cofactor evidence="1">
        <name>Mg(2+)</name>
        <dbReference type="ChEBI" id="CHEBI:18420"/>
    </cofactor>
</comment>
<dbReference type="GO" id="GO:0004452">
    <property type="term" value="F:isopentenyl-diphosphate delta-isomerase activity"/>
    <property type="evidence" value="ECO:0007669"/>
    <property type="project" value="UniProtKB-EC"/>
</dbReference>
<evidence type="ECO:0000259" key="17">
    <source>
        <dbReference type="PROSITE" id="PS51462"/>
    </source>
</evidence>
<gene>
    <name evidence="18" type="ORF">OGAPHI_002638</name>
</gene>
<evidence type="ECO:0000256" key="11">
    <source>
        <dbReference type="ARBA" id="ARBA00023235"/>
    </source>
</evidence>
<dbReference type="EMBL" id="JAEUBE010000158">
    <property type="protein sequence ID" value="KAH3668883.1"/>
    <property type="molecule type" value="Genomic_DNA"/>
</dbReference>
<evidence type="ECO:0000256" key="7">
    <source>
        <dbReference type="ARBA" id="ARBA00022842"/>
    </source>
</evidence>
<dbReference type="InterPro" id="IPR015797">
    <property type="entry name" value="NUDIX_hydrolase-like_dom_sf"/>
</dbReference>
<reference evidence="18" key="1">
    <citation type="journal article" date="2021" name="Open Biol.">
        <title>Shared evolutionary footprints suggest mitochondrial oxidative damage underlies multiple complex I losses in fungi.</title>
        <authorList>
            <person name="Schikora-Tamarit M.A."/>
            <person name="Marcet-Houben M."/>
            <person name="Nosek J."/>
            <person name="Gabaldon T."/>
        </authorList>
    </citation>
    <scope>NUCLEOTIDE SEQUENCE</scope>
    <source>
        <strain evidence="18">CBS6075</strain>
    </source>
</reference>
<dbReference type="InterPro" id="IPR000086">
    <property type="entry name" value="NUDIX_hydrolase_dom"/>
</dbReference>
<keyword evidence="10" id="KW-0414">Isoprene biosynthesis</keyword>
<evidence type="ECO:0000256" key="5">
    <source>
        <dbReference type="ARBA" id="ARBA00022516"/>
    </source>
</evidence>
<dbReference type="AntiFam" id="ANF00142">
    <property type="entry name" value="Shadow ORF (opposite yadG)"/>
</dbReference>
<evidence type="ECO:0000256" key="16">
    <source>
        <dbReference type="SAM" id="MobiDB-lite"/>
    </source>
</evidence>
<name>A0A9P8T784_9ASCO</name>
<evidence type="ECO:0000256" key="3">
    <source>
        <dbReference type="ARBA" id="ARBA00007579"/>
    </source>
</evidence>
<sequence length="1379" mass="153464">MSNSGRPFTKDELSFQYWFDFSSTTGLKSCCIKDRISHEPPETPAIYEVDCNRPPRCPGSKDPGVRSSKASKIPAAVRNDLKEPPDRLMAMLGTYVSKKWGDISSISKRSKSSSRCCLASHLRPSIRGKLSLLLGSSNLVTHSIELVFLVVVLLLESWTSTLTLDPVVSRWSHLTVNNSPHFLSQVLGELGRVSNDDNTTLERLQGLRQSSKRVSVQVVGWLVQNDQVRSLPGTSSQDQLNLLTTRQTSNSGVGHQFSIQSQHGAVGLDLLSGQWSELTGSQSLLHINLSNHLGVRLNDFTSWQPSVVNRHHWNPSLRLHTDVLTQQERTLVLVSVLELPSSVDSLNSSWCTLDLEDLVHGLLIVLVDLSGSSVHGLSVLTSLESPLDVLGWSLVQVRVDVGESVLLDVSNTTVLVHVNFTSSWEQLTSQNVNQSGLTSTVWTNDSNSGRQGTLESDVRDLWLNSTWVLERHVRNLDNSLLFGLDTLQETWFWELELNLGSRQLLVRLSRWNSLDQLSKVTLVLSELETFVVDDVLNNVVQETRVVGNNDGGNVTGGQVVDQPSDIDGIQVVSWLIQKQDVSVLQHSSGKGQLHLPTTRKSSNWHVNHLFTETKLQQLGSNRVSVEISTTLLQNVVNDWGLGVRTVNVVLDVDSSTFVLSWEALNLTVGNSLHQGRLTGTVRTTQTVSSSSLQSQLSLVQKDLSTVSQRELTVTKVFTFVILVLEDRRLWNVIDGSLSELLNKLFGLLLVQEDGQEWSQRRRPRFRVDLSFVDQVTSNGSDVGLHNVESSWLTLDQVLQNRKVDLDVTGSGNLWDSVVSWDSTDSSKSVQSSLGNRSSFWVGDGRHVSLQSREKLLHERSNDLRVIDQLTHVIDDDSGFSLDGGVSLGQTSGKQRNHDGQSSGGDLRNESSSTQNVDGFWDLGWVRDRANKLWNERLNILVLNSSSSLGHSLSSSLLDVNLGIPHGLGQDWDKLRHSEGELSLGGLNQHSNSTQESDLLLPFSSLVQVLQQLLQDVLDSDWSNGLGNSNQSLASSISDLLLLVTSLGGDHINKSNNVWLNRRRQVGSTSNVRHSGKGVDSLFLVLDGLFQSLEKFVRNIMFDDFTIEERGHISSSELVKSLDRKAIFEEFPDVIPLDATTGESSTSSTADSSVDTSVFKGHDEEQIKLMDENCIVLDYDDNAIGAGTKKLCHLMTNINKGLLHRAFSVFLFNSKNELLLQQRADEKITFPSMWTNTCCSHPLCVRSELGSDLESSVKGAKNAAQRKLDHELGINPKDVPVSNFQFLTRIHYMSPSDGAWGEHEIDYILIIKADPTFEANPNEVKDTKYVSAQQLKEMFKDPSLVFTPWFKLICESYLFKWWDHLDELDQYTSSEIDRML</sequence>
<comment type="similarity">
    <text evidence="3">Belongs to the IPP isomerase type 1 family.</text>
</comment>
<dbReference type="RefSeq" id="XP_046063297.1">
    <property type="nucleotide sequence ID" value="XM_046203530.1"/>
</dbReference>
<feature type="domain" description="Nudix hydrolase" evidence="17">
    <location>
        <begin position="1201"/>
        <end position="1351"/>
    </location>
</feature>
<evidence type="ECO:0000256" key="6">
    <source>
        <dbReference type="ARBA" id="ARBA00022723"/>
    </source>
</evidence>
<dbReference type="FunFam" id="3.90.79.10:FF:000012">
    <property type="entry name" value="Isopentenyl-diphosphate Delta-isomerase 1"/>
    <property type="match status" value="1"/>
</dbReference>
<dbReference type="OrthoDB" id="510307at2759"/>
<dbReference type="GO" id="GO:0005737">
    <property type="term" value="C:cytoplasm"/>
    <property type="evidence" value="ECO:0007669"/>
    <property type="project" value="TreeGrafter"/>
</dbReference>
<feature type="region of interest" description="Disordered" evidence="16">
    <location>
        <begin position="884"/>
        <end position="913"/>
    </location>
</feature>
<dbReference type="PANTHER" id="PTHR10885:SF0">
    <property type="entry name" value="ISOPENTENYL-DIPHOSPHATE DELTA-ISOMERASE"/>
    <property type="match status" value="1"/>
</dbReference>
<dbReference type="EC" id="5.3.3.2" evidence="4"/>
<dbReference type="InterPro" id="IPR011876">
    <property type="entry name" value="IsopentenylPP_isomerase_typ1"/>
</dbReference>
<dbReference type="GeneID" id="70234605"/>
<keyword evidence="9" id="KW-0443">Lipid metabolism</keyword>
<comment type="caution">
    <text evidence="18">The sequence shown here is derived from an EMBL/GenBank/DDBJ whole genome shotgun (WGS) entry which is preliminary data.</text>
</comment>
<dbReference type="PROSITE" id="PS51462">
    <property type="entry name" value="NUDIX"/>
    <property type="match status" value="1"/>
</dbReference>
<evidence type="ECO:0000256" key="15">
    <source>
        <dbReference type="ARBA" id="ARBA00083206"/>
    </source>
</evidence>
<keyword evidence="11" id="KW-0413">Isomerase</keyword>
<accession>A0A9P8T784</accession>
<keyword evidence="5" id="KW-0444">Lipid biosynthesis</keyword>
<organism evidence="18 19">
    <name type="scientific">Ogataea philodendri</name>
    <dbReference type="NCBI Taxonomy" id="1378263"/>
    <lineage>
        <taxon>Eukaryota</taxon>
        <taxon>Fungi</taxon>
        <taxon>Dikarya</taxon>
        <taxon>Ascomycota</taxon>
        <taxon>Saccharomycotina</taxon>
        <taxon>Pichiomycetes</taxon>
        <taxon>Pichiales</taxon>
        <taxon>Pichiaceae</taxon>
        <taxon>Ogataea</taxon>
    </lineage>
</organism>
<dbReference type="NCBIfam" id="TIGR02150">
    <property type="entry name" value="IPP_isom_1"/>
    <property type="match status" value="1"/>
</dbReference>
<dbReference type="PANTHER" id="PTHR10885">
    <property type="entry name" value="ISOPENTENYL-DIPHOSPHATE DELTA-ISOMERASE"/>
    <property type="match status" value="1"/>
</dbReference>
<dbReference type="Proteomes" id="UP000769157">
    <property type="component" value="Unassembled WGS sequence"/>
</dbReference>
<keyword evidence="7" id="KW-0460">Magnesium</keyword>
<evidence type="ECO:0000313" key="19">
    <source>
        <dbReference type="Proteomes" id="UP000769157"/>
    </source>
</evidence>
<evidence type="ECO:0000256" key="2">
    <source>
        <dbReference type="ARBA" id="ARBA00004826"/>
    </source>
</evidence>
<evidence type="ECO:0000256" key="12">
    <source>
        <dbReference type="ARBA" id="ARBA00029294"/>
    </source>
</evidence>
<comment type="pathway">
    <text evidence="2">Isoprenoid biosynthesis; dimethylallyl diphosphate biosynthesis; dimethylallyl diphosphate from isopentenyl diphosphate: step 1/1.</text>
</comment>
<comment type="catalytic activity">
    <reaction evidence="12">
        <text>isopentenyl diphosphate = dimethylallyl diphosphate</text>
        <dbReference type="Rhea" id="RHEA:23284"/>
        <dbReference type="ChEBI" id="CHEBI:57623"/>
        <dbReference type="ChEBI" id="CHEBI:128769"/>
        <dbReference type="EC" id="5.3.3.2"/>
    </reaction>
    <physiologicalReaction direction="left-to-right" evidence="12">
        <dbReference type="Rhea" id="RHEA:23285"/>
    </physiologicalReaction>
</comment>
<keyword evidence="8" id="KW-0752">Steroid biosynthesis</keyword>
<dbReference type="Gene3D" id="3.90.79.10">
    <property type="entry name" value="Nucleoside Triphosphate Pyrophosphohydrolase"/>
    <property type="match status" value="1"/>
</dbReference>
<dbReference type="Pfam" id="PF00293">
    <property type="entry name" value="NUDIX"/>
    <property type="match status" value="1"/>
</dbReference>
<evidence type="ECO:0000256" key="8">
    <source>
        <dbReference type="ARBA" id="ARBA00022955"/>
    </source>
</evidence>
<dbReference type="GO" id="GO:0046872">
    <property type="term" value="F:metal ion binding"/>
    <property type="evidence" value="ECO:0007669"/>
    <property type="project" value="UniProtKB-KW"/>
</dbReference>
<proteinExistence type="inferred from homology"/>
<keyword evidence="19" id="KW-1185">Reference proteome</keyword>
<reference evidence="18" key="2">
    <citation type="submission" date="2021-01" db="EMBL/GenBank/DDBJ databases">
        <authorList>
            <person name="Schikora-Tamarit M.A."/>
        </authorList>
    </citation>
    <scope>NUCLEOTIDE SEQUENCE</scope>
    <source>
        <strain evidence="18">CBS6075</strain>
    </source>
</reference>
<evidence type="ECO:0000256" key="14">
    <source>
        <dbReference type="ARBA" id="ARBA00072489"/>
    </source>
</evidence>
<evidence type="ECO:0000256" key="9">
    <source>
        <dbReference type="ARBA" id="ARBA00023098"/>
    </source>
</evidence>
<evidence type="ECO:0000256" key="10">
    <source>
        <dbReference type="ARBA" id="ARBA00023229"/>
    </source>
</evidence>